<accession>A0ABW2QDZ7</accession>
<dbReference type="Pfam" id="PF11146">
    <property type="entry name" value="DUF2905"/>
    <property type="match status" value="1"/>
</dbReference>
<dbReference type="Proteomes" id="UP001596501">
    <property type="component" value="Unassembled WGS sequence"/>
</dbReference>
<organism evidence="2 3">
    <name type="scientific">Hydrogenophaga atypica</name>
    <dbReference type="NCBI Taxonomy" id="249409"/>
    <lineage>
        <taxon>Bacteria</taxon>
        <taxon>Pseudomonadati</taxon>
        <taxon>Pseudomonadota</taxon>
        <taxon>Betaproteobacteria</taxon>
        <taxon>Burkholderiales</taxon>
        <taxon>Comamonadaceae</taxon>
        <taxon>Hydrogenophaga</taxon>
    </lineage>
</organism>
<protein>
    <submittedName>
        <fullName evidence="2">DUF2905 domain-containing protein</fullName>
    </submittedName>
</protein>
<keyword evidence="1" id="KW-1133">Transmembrane helix</keyword>
<evidence type="ECO:0000313" key="3">
    <source>
        <dbReference type="Proteomes" id="UP001596501"/>
    </source>
</evidence>
<evidence type="ECO:0000313" key="2">
    <source>
        <dbReference type="EMBL" id="MFC7407690.1"/>
    </source>
</evidence>
<keyword evidence="3" id="KW-1185">Reference proteome</keyword>
<evidence type="ECO:0000256" key="1">
    <source>
        <dbReference type="SAM" id="Phobius"/>
    </source>
</evidence>
<dbReference type="EMBL" id="JBHTCA010000001">
    <property type="protein sequence ID" value="MFC7407690.1"/>
    <property type="molecule type" value="Genomic_DNA"/>
</dbReference>
<keyword evidence="1" id="KW-0472">Membrane</keyword>
<name>A0ABW2QDZ7_9BURK</name>
<reference evidence="3" key="1">
    <citation type="journal article" date="2019" name="Int. J. Syst. Evol. Microbiol.">
        <title>The Global Catalogue of Microorganisms (GCM) 10K type strain sequencing project: providing services to taxonomists for standard genome sequencing and annotation.</title>
        <authorList>
            <consortium name="The Broad Institute Genomics Platform"/>
            <consortium name="The Broad Institute Genome Sequencing Center for Infectious Disease"/>
            <person name="Wu L."/>
            <person name="Ma J."/>
        </authorList>
    </citation>
    <scope>NUCLEOTIDE SEQUENCE [LARGE SCALE GENOMIC DNA]</scope>
    <source>
        <strain evidence="3">CGMCC 1.12371</strain>
    </source>
</reference>
<feature type="transmembrane region" description="Helical" evidence="1">
    <location>
        <begin position="43"/>
        <end position="61"/>
    </location>
</feature>
<comment type="caution">
    <text evidence="2">The sequence shown here is derived from an EMBL/GenBank/DDBJ whole genome shotgun (WGS) entry which is preliminary data.</text>
</comment>
<keyword evidence="1" id="KW-0812">Transmembrane</keyword>
<dbReference type="RefSeq" id="WP_382219461.1">
    <property type="nucleotide sequence ID" value="NZ_JBHTCA010000001.1"/>
</dbReference>
<proteinExistence type="predicted"/>
<gene>
    <name evidence="2" type="ORF">ACFQPB_02310</name>
</gene>
<sequence>MIRWLIVIFLALLLVNGLSRWLERFGLGRLPGDFRFKLFGREMFLPIASTVLLSMVAALIAKFV</sequence>
<dbReference type="InterPro" id="IPR021320">
    <property type="entry name" value="DUF2905"/>
</dbReference>